<accession>A0A8E3MGL6</accession>
<evidence type="ECO:0000256" key="2">
    <source>
        <dbReference type="ARBA" id="ARBA00004417"/>
    </source>
</evidence>
<name>A0A8E3MGL6_9PAST</name>
<comment type="pathway">
    <text evidence="3">Cell wall biogenesis; peptidoglycan biosynthesis.</text>
</comment>
<protein>
    <recommendedName>
        <fullName evidence="5">serine-type D-Ala-D-Ala carboxypeptidase</fullName>
        <ecNumber evidence="5">3.4.16.4</ecNumber>
    </recommendedName>
</protein>
<evidence type="ECO:0000256" key="8">
    <source>
        <dbReference type="ARBA" id="ARBA00022645"/>
    </source>
</evidence>
<evidence type="ECO:0000256" key="5">
    <source>
        <dbReference type="ARBA" id="ARBA00012448"/>
    </source>
</evidence>
<dbReference type="InterPro" id="IPR018044">
    <property type="entry name" value="Peptidase_S11"/>
</dbReference>
<evidence type="ECO:0000256" key="6">
    <source>
        <dbReference type="ARBA" id="ARBA00022475"/>
    </source>
</evidence>
<dbReference type="GO" id="GO:0005886">
    <property type="term" value="C:plasma membrane"/>
    <property type="evidence" value="ECO:0007669"/>
    <property type="project" value="UniProtKB-SubCell"/>
</dbReference>
<keyword evidence="7" id="KW-0997">Cell inner membrane</keyword>
<evidence type="ECO:0000256" key="3">
    <source>
        <dbReference type="ARBA" id="ARBA00004752"/>
    </source>
</evidence>
<dbReference type="GO" id="GO:0009002">
    <property type="term" value="F:serine-type D-Ala-D-Ala carboxypeptidase activity"/>
    <property type="evidence" value="ECO:0007669"/>
    <property type="project" value="UniProtKB-EC"/>
</dbReference>
<dbReference type="Proteomes" id="UP000955338">
    <property type="component" value="Chromosome"/>
</dbReference>
<keyword evidence="6" id="KW-1003">Cell membrane</keyword>
<reference evidence="19" key="1">
    <citation type="submission" date="2017-06" db="EMBL/GenBank/DDBJ databases">
        <title>Genome sequencing of pathogenic and non-pathogenic strains within Bisgaard taxon 40.</title>
        <authorList>
            <person name="Ladner J.T."/>
            <person name="Lovett S.P."/>
            <person name="Koroleva G."/>
            <person name="Lorch J.M."/>
        </authorList>
    </citation>
    <scope>NUCLEOTIDE SEQUENCE</scope>
    <source>
        <strain evidence="19">27576-1-I1</strain>
    </source>
</reference>
<dbReference type="Pfam" id="PF07943">
    <property type="entry name" value="PBP5_C"/>
    <property type="match status" value="1"/>
</dbReference>
<keyword evidence="13" id="KW-0573">Peptidoglycan synthesis</keyword>
<evidence type="ECO:0000256" key="14">
    <source>
        <dbReference type="ARBA" id="ARBA00023136"/>
    </source>
</evidence>
<keyword evidence="14" id="KW-0472">Membrane</keyword>
<keyword evidence="15" id="KW-0961">Cell wall biogenesis/degradation</keyword>
<dbReference type="InterPro" id="IPR001967">
    <property type="entry name" value="Peptidase_S11_N"/>
</dbReference>
<proteinExistence type="inferred from homology"/>
<dbReference type="AlphaFoldDB" id="A0A8E3MGL6"/>
<evidence type="ECO:0000256" key="18">
    <source>
        <dbReference type="RuleBase" id="RU004016"/>
    </source>
</evidence>
<comment type="subcellular location">
    <subcellularLocation>
        <location evidence="2">Cell inner membrane</location>
        <topology evidence="2">Peripheral membrane protein</topology>
    </subcellularLocation>
</comment>
<comment type="pathway">
    <text evidence="17">Glycan biosynthesis.</text>
</comment>
<keyword evidence="11 19" id="KW-0378">Hydrolase</keyword>
<dbReference type="PANTHER" id="PTHR21581">
    <property type="entry name" value="D-ALANYL-D-ALANINE CARBOXYPEPTIDASE"/>
    <property type="match status" value="1"/>
</dbReference>
<evidence type="ECO:0000256" key="17">
    <source>
        <dbReference type="ARBA" id="ARBA00060592"/>
    </source>
</evidence>
<organism evidence="19 20">
    <name type="scientific">Mergibacter septicus</name>
    <dbReference type="NCBI Taxonomy" id="221402"/>
    <lineage>
        <taxon>Bacteria</taxon>
        <taxon>Pseudomonadati</taxon>
        <taxon>Pseudomonadota</taxon>
        <taxon>Gammaproteobacteria</taxon>
        <taxon>Pasteurellales</taxon>
        <taxon>Pasteurellaceae</taxon>
        <taxon>Mergibacter</taxon>
    </lineage>
</organism>
<dbReference type="EMBL" id="CP022011">
    <property type="protein sequence ID" value="QDJ14936.1"/>
    <property type="molecule type" value="Genomic_DNA"/>
</dbReference>
<dbReference type="InterPro" id="IPR012338">
    <property type="entry name" value="Beta-lactam/transpept-like"/>
</dbReference>
<comment type="function">
    <text evidence="1">Removes C-terminal D-alanyl residues from sugar-peptide cell wall precursors.</text>
</comment>
<evidence type="ECO:0000256" key="13">
    <source>
        <dbReference type="ARBA" id="ARBA00022984"/>
    </source>
</evidence>
<dbReference type="InterPro" id="IPR012907">
    <property type="entry name" value="Peptidase_S11_C"/>
</dbReference>
<dbReference type="FunFam" id="3.40.710.10:FF:000001">
    <property type="entry name" value="D-alanyl-D-alanine serine-type carboxypeptidase"/>
    <property type="match status" value="1"/>
</dbReference>
<dbReference type="PRINTS" id="PR00725">
    <property type="entry name" value="DADACBPTASE1"/>
</dbReference>
<dbReference type="Pfam" id="PF00768">
    <property type="entry name" value="Peptidase_S11"/>
    <property type="match status" value="1"/>
</dbReference>
<keyword evidence="12" id="KW-0133">Cell shape</keyword>
<comment type="catalytic activity">
    <reaction evidence="16">
        <text>Preferential cleavage: (Ac)2-L-Lys-D-Ala-|-D-Ala. Also transpeptidation of peptidyl-alanyl moieties that are N-acyl substituents of D-alanine.</text>
        <dbReference type="EC" id="3.4.16.4"/>
    </reaction>
</comment>
<keyword evidence="8 19" id="KW-0121">Carboxypeptidase</keyword>
<dbReference type="Gene3D" id="2.60.410.10">
    <property type="entry name" value="D-Ala-D-Ala carboxypeptidase, C-terminal domain"/>
    <property type="match status" value="1"/>
</dbReference>
<dbReference type="UniPathway" id="UPA00219"/>
<dbReference type="SUPFAM" id="SSF56601">
    <property type="entry name" value="beta-lactamase/transpeptidase-like"/>
    <property type="match status" value="1"/>
</dbReference>
<evidence type="ECO:0000256" key="12">
    <source>
        <dbReference type="ARBA" id="ARBA00022960"/>
    </source>
</evidence>
<sequence length="413" mass="46254">MQKLIKNRTISRFSTAFLTGALAISTTTAIANTTSSEIVSQNYQAVDQLYNIIPPVINAQTYILIDYNTGTVLAEKEADQRQYPASLTKMMTSYVIGQALKKGQINNNDLVTIDEQSWGKNFPGSSKMFLNLNEQVSVQDLNRGIIVVSGNDACVAIANYLAGSQANFIHLMNQYVKQFGLKNTHFETVHGLDHENQYSSARDMAIIASHLIHDLPDEYKIYSEKQFTHNKITQTNRNGLLWDKNLNVDGLKTGHTDKAGYNLVASAYTPNMRLISVVMGTSSKKAREVESKKLLQWGFANFEEVKPLAANQTVSEQTVYYGKMDKVKLGSLNNVYLVIPKGRSGDIKAQYQLEKKYLEAPLYKGQTIGKIIYQLDGKAIYQANLQVMEDIPQAGFFSRAWDWLVLTIKGIFS</sequence>
<evidence type="ECO:0000313" key="20">
    <source>
        <dbReference type="Proteomes" id="UP000955338"/>
    </source>
</evidence>
<evidence type="ECO:0000313" key="19">
    <source>
        <dbReference type="EMBL" id="QDJ14936.1"/>
    </source>
</evidence>
<evidence type="ECO:0000256" key="16">
    <source>
        <dbReference type="ARBA" id="ARBA00034000"/>
    </source>
</evidence>
<dbReference type="PANTHER" id="PTHR21581:SF6">
    <property type="entry name" value="TRAFFICKING PROTEIN PARTICLE COMPLEX SUBUNIT 12"/>
    <property type="match status" value="1"/>
</dbReference>
<dbReference type="GO" id="GO:0008658">
    <property type="term" value="F:penicillin binding"/>
    <property type="evidence" value="ECO:0007669"/>
    <property type="project" value="UniProtKB-ARBA"/>
</dbReference>
<dbReference type="InterPro" id="IPR015956">
    <property type="entry name" value="Peniciliin-bd_prot_C_sf"/>
</dbReference>
<dbReference type="InterPro" id="IPR037167">
    <property type="entry name" value="Peptidase_S11_C_sf"/>
</dbReference>
<dbReference type="GO" id="GO:0006508">
    <property type="term" value="P:proteolysis"/>
    <property type="evidence" value="ECO:0007669"/>
    <property type="project" value="UniProtKB-KW"/>
</dbReference>
<dbReference type="GO" id="GO:0008360">
    <property type="term" value="P:regulation of cell shape"/>
    <property type="evidence" value="ECO:0007669"/>
    <property type="project" value="UniProtKB-KW"/>
</dbReference>
<evidence type="ECO:0000256" key="11">
    <source>
        <dbReference type="ARBA" id="ARBA00022801"/>
    </source>
</evidence>
<dbReference type="GO" id="GO:0009252">
    <property type="term" value="P:peptidoglycan biosynthetic process"/>
    <property type="evidence" value="ECO:0007669"/>
    <property type="project" value="UniProtKB-UniPathway"/>
</dbReference>
<comment type="similarity">
    <text evidence="4 18">Belongs to the peptidase S11 family.</text>
</comment>
<evidence type="ECO:0000256" key="1">
    <source>
        <dbReference type="ARBA" id="ARBA00003217"/>
    </source>
</evidence>
<dbReference type="SMART" id="SM00936">
    <property type="entry name" value="PBP5_C"/>
    <property type="match status" value="1"/>
</dbReference>
<dbReference type="EC" id="3.4.16.4" evidence="5"/>
<keyword evidence="20" id="KW-1185">Reference proteome</keyword>
<evidence type="ECO:0000256" key="9">
    <source>
        <dbReference type="ARBA" id="ARBA00022670"/>
    </source>
</evidence>
<keyword evidence="9" id="KW-0645">Protease</keyword>
<keyword evidence="10" id="KW-0732">Signal</keyword>
<dbReference type="Gene3D" id="3.40.710.10">
    <property type="entry name" value="DD-peptidase/beta-lactamase superfamily"/>
    <property type="match status" value="1"/>
</dbReference>
<dbReference type="SUPFAM" id="SSF69189">
    <property type="entry name" value="Penicillin-binding protein associated domain"/>
    <property type="match status" value="1"/>
</dbReference>
<dbReference type="GO" id="GO:0071555">
    <property type="term" value="P:cell wall organization"/>
    <property type="evidence" value="ECO:0007669"/>
    <property type="project" value="UniProtKB-KW"/>
</dbReference>
<evidence type="ECO:0000256" key="7">
    <source>
        <dbReference type="ARBA" id="ARBA00022519"/>
    </source>
</evidence>
<evidence type="ECO:0000256" key="4">
    <source>
        <dbReference type="ARBA" id="ARBA00007164"/>
    </source>
</evidence>
<evidence type="ECO:0000256" key="10">
    <source>
        <dbReference type="ARBA" id="ARBA00022729"/>
    </source>
</evidence>
<gene>
    <name evidence="19" type="ORF">CEP48_05610</name>
</gene>
<evidence type="ECO:0000256" key="15">
    <source>
        <dbReference type="ARBA" id="ARBA00023316"/>
    </source>
</evidence>